<proteinExistence type="predicted"/>
<sequence length="528" mass="60604">MIHCLEDESKVLKSKVAKAKITLRLLQVNEAHLKDSTTDVWKENSKLQESCKQLLREAEACKEQVSELNKQKIKGEDSVAHAEQLLSTKEDHIRSLTECLLKMKVWPILQEYVTDNGHLPSAMKSGSGNGTLLDNQTEEALRKLMYAVKLDGSLKTLEQERNKVYTQLCDVKRASEDLTQHIKNVQCEHEILQCENTQLEVENKKLWQNIKKIKELYEENGVKFYMKFMAEDHYQRDIEKKVSKAEEKMRQAAEDLQTYKNTARELEEKLERTNHYYQEQIVSYDQKAYFNSLKAQAAEKQLKYFRKVNASKSKKLLKMYLEFEHLEKFGISNAAYIREHFPRDPSPLGEPSSERKAFLSPVFLEGQFRPPPFLPQGEQGSRRPENPVEHHISNERRQSSNDRVTVPRRAPPETGSLSPPCKQDGRMIFPPSDHPCTDPALPPQRHTSYVPVSSLPMESKVVCPGFVPPVPGPFFPVHPSPGQYFVPRDFRGPPYPPVPMRNVHSPRGFPTCLPPRAAYSPAVATFLK</sequence>
<dbReference type="RefSeq" id="XP_073913495.1">
    <property type="nucleotide sequence ID" value="XM_074057394.1"/>
</dbReference>
<evidence type="ECO:0000313" key="1">
    <source>
        <dbReference type="Proteomes" id="UP001732720"/>
    </source>
</evidence>
<name>A0AC58L8N3_CASCN</name>
<dbReference type="Proteomes" id="UP001732720">
    <property type="component" value="Chromosome 16"/>
</dbReference>
<keyword evidence="1" id="KW-1185">Reference proteome</keyword>
<gene>
    <name evidence="2" type="primary">LOC109677596</name>
</gene>
<protein>
    <submittedName>
        <fullName evidence="2">Melanoma inhibitory activity protein 2-like</fullName>
    </submittedName>
</protein>
<evidence type="ECO:0000313" key="2">
    <source>
        <dbReference type="RefSeq" id="XP_073913495.1"/>
    </source>
</evidence>
<accession>A0AC58L8N3</accession>
<organism evidence="1 2">
    <name type="scientific">Castor canadensis</name>
    <name type="common">American beaver</name>
    <dbReference type="NCBI Taxonomy" id="51338"/>
    <lineage>
        <taxon>Eukaryota</taxon>
        <taxon>Metazoa</taxon>
        <taxon>Chordata</taxon>
        <taxon>Craniata</taxon>
        <taxon>Vertebrata</taxon>
        <taxon>Euteleostomi</taxon>
        <taxon>Mammalia</taxon>
        <taxon>Eutheria</taxon>
        <taxon>Euarchontoglires</taxon>
        <taxon>Glires</taxon>
        <taxon>Rodentia</taxon>
        <taxon>Castorimorpha</taxon>
        <taxon>Castoridae</taxon>
        <taxon>Castor</taxon>
    </lineage>
</organism>
<reference evidence="2" key="1">
    <citation type="submission" date="2025-08" db="UniProtKB">
        <authorList>
            <consortium name="RefSeq"/>
        </authorList>
    </citation>
    <scope>IDENTIFICATION</scope>
</reference>